<sequence>MNPLSTPFTDDPITLHGPQQAAQPIVLDSPHSGTRFPADFGAAVSHEALRDGEDCFIDALWQPAAARGIPLLAAEYPRTYLDPNRHAGDIDLDLLADRHWPDAHVPSGKATIGKALIWRTLDDGTPIYDRPLTVDEIRGRIARCHAPYHQRLAALMAAAHAAHGVVVHINCHSMNAVAGAMGEGPAGTPRADIVLGDRDGTTCAPALTALVREQLAARGYRVAINDPFKGVELVRAFGQPVAGRHSLQLEVNKRLYMDEATRSRHDGFARLQADLMALLDAVAQAARAGRFQAA</sequence>
<evidence type="ECO:0000313" key="2">
    <source>
        <dbReference type="Proteomes" id="UP001365405"/>
    </source>
</evidence>
<dbReference type="Gene3D" id="3.40.630.40">
    <property type="entry name" value="Zn-dependent exopeptidases"/>
    <property type="match status" value="1"/>
</dbReference>
<evidence type="ECO:0000313" key="1">
    <source>
        <dbReference type="EMBL" id="MEK8049985.1"/>
    </source>
</evidence>
<accession>A0ABU9CFL3</accession>
<dbReference type="Pfam" id="PF05013">
    <property type="entry name" value="FGase"/>
    <property type="match status" value="1"/>
</dbReference>
<dbReference type="RefSeq" id="WP_341409654.1">
    <property type="nucleotide sequence ID" value="NZ_JBBUTH010000003.1"/>
</dbReference>
<protein>
    <submittedName>
        <fullName evidence="1">N-formylglutamate amidohydrolase</fullName>
    </submittedName>
</protein>
<dbReference type="SUPFAM" id="SSF53187">
    <property type="entry name" value="Zn-dependent exopeptidases"/>
    <property type="match status" value="1"/>
</dbReference>
<reference evidence="1 2" key="1">
    <citation type="submission" date="2024-04" db="EMBL/GenBank/DDBJ databases">
        <title>Novel species of the genus Ideonella isolated from streams.</title>
        <authorList>
            <person name="Lu H."/>
        </authorList>
    </citation>
    <scope>NUCLEOTIDE SEQUENCE [LARGE SCALE GENOMIC DNA]</scope>
    <source>
        <strain evidence="1 2">DXS22W</strain>
    </source>
</reference>
<proteinExistence type="predicted"/>
<dbReference type="EMBL" id="JBBUTH010000003">
    <property type="protein sequence ID" value="MEK8049985.1"/>
    <property type="molecule type" value="Genomic_DNA"/>
</dbReference>
<dbReference type="Proteomes" id="UP001365405">
    <property type="component" value="Unassembled WGS sequence"/>
</dbReference>
<organism evidence="1 2">
    <name type="scientific">Pseudaquabacterium inlustre</name>
    <dbReference type="NCBI Taxonomy" id="2984192"/>
    <lineage>
        <taxon>Bacteria</taxon>
        <taxon>Pseudomonadati</taxon>
        <taxon>Pseudomonadota</taxon>
        <taxon>Betaproteobacteria</taxon>
        <taxon>Burkholderiales</taxon>
        <taxon>Sphaerotilaceae</taxon>
        <taxon>Pseudaquabacterium</taxon>
    </lineage>
</organism>
<dbReference type="InterPro" id="IPR007709">
    <property type="entry name" value="N-FG_amidohydro"/>
</dbReference>
<keyword evidence="2" id="KW-1185">Reference proteome</keyword>
<comment type="caution">
    <text evidence="1">The sequence shown here is derived from an EMBL/GenBank/DDBJ whole genome shotgun (WGS) entry which is preliminary data.</text>
</comment>
<gene>
    <name evidence="1" type="ORF">AACH10_07030</name>
</gene>
<name>A0ABU9CFL3_9BURK</name>